<proteinExistence type="predicted"/>
<reference evidence="2 3" key="1">
    <citation type="submission" date="2020-09" db="EMBL/GenBank/DDBJ databases">
        <title>Bacillus nautilus sp. nov., Chryseoglobus crepusculi sp. nov, and Psychrobacter noctis sp. nov., isolated from deep-sea sponges from the equatorial Atlantic.</title>
        <authorList>
            <person name="Stennett H.L."/>
            <person name="Williams S.E."/>
        </authorList>
    </citation>
    <scope>NUCLEOTIDE SEQUENCE [LARGE SCALE GENOMIC DNA]</scope>
    <source>
        <strain evidence="2 3">28M-24</strain>
    </source>
</reference>
<dbReference type="EMBL" id="JACXXH010000006">
    <property type="protein sequence ID" value="MBD3864109.1"/>
    <property type="molecule type" value="Genomic_DNA"/>
</dbReference>
<dbReference type="InterPro" id="IPR010539">
    <property type="entry name" value="BaxI_1-like"/>
</dbReference>
<keyword evidence="1" id="KW-1133">Transmembrane helix</keyword>
<dbReference type="PANTHER" id="PTHR41282">
    <property type="entry name" value="CONSERVED TRANSMEMBRANE PROTEIN-RELATED"/>
    <property type="match status" value="1"/>
</dbReference>
<evidence type="ECO:0000256" key="1">
    <source>
        <dbReference type="SAM" id="Phobius"/>
    </source>
</evidence>
<feature type="transmembrane region" description="Helical" evidence="1">
    <location>
        <begin position="115"/>
        <end position="136"/>
    </location>
</feature>
<evidence type="ECO:0000313" key="3">
    <source>
        <dbReference type="Proteomes" id="UP000627521"/>
    </source>
</evidence>
<organism evidence="2 3">
    <name type="scientific">Olleya marilimosa</name>
    <dbReference type="NCBI Taxonomy" id="272164"/>
    <lineage>
        <taxon>Bacteria</taxon>
        <taxon>Pseudomonadati</taxon>
        <taxon>Bacteroidota</taxon>
        <taxon>Flavobacteriia</taxon>
        <taxon>Flavobacteriales</taxon>
        <taxon>Flavobacteriaceae</taxon>
    </lineage>
</organism>
<keyword evidence="3" id="KW-1185">Reference proteome</keyword>
<protein>
    <submittedName>
        <fullName evidence="2">Bax inhibitor-1/YccA family protein</fullName>
    </submittedName>
</protein>
<feature type="transmembrane region" description="Helical" evidence="1">
    <location>
        <begin position="88"/>
        <end position="109"/>
    </location>
</feature>
<dbReference type="PANTHER" id="PTHR41282:SF1">
    <property type="entry name" value="CONSERVED TRANSMEMBRANE PROTEIN-RELATED"/>
    <property type="match status" value="1"/>
</dbReference>
<accession>A0ABR8LVA2</accession>
<feature type="transmembrane region" description="Helical" evidence="1">
    <location>
        <begin position="61"/>
        <end position="81"/>
    </location>
</feature>
<gene>
    <name evidence="2" type="ORF">IEG06_11660</name>
</gene>
<keyword evidence="1" id="KW-0472">Membrane</keyword>
<feature type="transmembrane region" description="Helical" evidence="1">
    <location>
        <begin position="37"/>
        <end position="55"/>
    </location>
</feature>
<evidence type="ECO:0000313" key="2">
    <source>
        <dbReference type="EMBL" id="MBD3864109.1"/>
    </source>
</evidence>
<comment type="caution">
    <text evidence="2">The sequence shown here is derived from an EMBL/GenBank/DDBJ whole genome shotgun (WGS) entry which is preliminary data.</text>
</comment>
<dbReference type="Pfam" id="PF12811">
    <property type="entry name" value="BaxI_1"/>
    <property type="match status" value="1"/>
</dbReference>
<dbReference type="Proteomes" id="UP000627521">
    <property type="component" value="Unassembled WGS sequence"/>
</dbReference>
<dbReference type="RefSeq" id="WP_191100210.1">
    <property type="nucleotide sequence ID" value="NZ_JACXXF010000006.1"/>
</dbReference>
<keyword evidence="1" id="KW-0812">Transmembrane</keyword>
<name>A0ABR8LVA2_9FLAO</name>
<sequence length="245" mass="28007">MRFLEKTSNPAFTDYFWKNRNPTTSQKMTVGGIMTKTLFCLLVITTIVVAIWKLYANGTSIKWFASGGMLAAIVISIVLSVRQQWAHVLVPLYAVAKGFFLGGITAYAQARFPDLPYQAIGVTILTFFVVLFLYQTRLIVVTNKVKSVIITVCTTLFVVYFISWILSFFGIKSFIWGTSWLAIGFNIFAAIFAALSLLLDFDYIERQKNKASKYKEWMATWGLLVTLIWLYVEILRLMKKFAIRF</sequence>
<feature type="transmembrane region" description="Helical" evidence="1">
    <location>
        <begin position="148"/>
        <end position="171"/>
    </location>
</feature>
<feature type="transmembrane region" description="Helical" evidence="1">
    <location>
        <begin position="177"/>
        <end position="199"/>
    </location>
</feature>
<feature type="transmembrane region" description="Helical" evidence="1">
    <location>
        <begin position="219"/>
        <end position="238"/>
    </location>
</feature>